<name>B4LQN5_DROVI</name>
<dbReference type="Pfam" id="PF16044">
    <property type="entry name" value="DUF4796_C"/>
    <property type="match status" value="1"/>
</dbReference>
<feature type="domain" description="MKRN2 opposite strand protein-like N-terminal" evidence="2">
    <location>
        <begin position="22"/>
        <end position="50"/>
    </location>
</feature>
<dbReference type="InterPro" id="IPR032016">
    <property type="entry name" value="MKRN2OS-like"/>
</dbReference>
<dbReference type="Pfam" id="PF22795">
    <property type="entry name" value="DUF4796_N"/>
    <property type="match status" value="1"/>
</dbReference>
<dbReference type="OrthoDB" id="10065749at2759"/>
<evidence type="ECO:0000259" key="1">
    <source>
        <dbReference type="Pfam" id="PF16044"/>
    </source>
</evidence>
<dbReference type="PANTHER" id="PTHR33963">
    <property type="entry name" value="MKRN2 OPPOSITE STRAND PROTEIN"/>
    <property type="match status" value="1"/>
</dbReference>
<dbReference type="EMBL" id="CH940649">
    <property type="protein sequence ID" value="EDW64492.1"/>
    <property type="molecule type" value="Genomic_DNA"/>
</dbReference>
<accession>B4LQN5</accession>
<evidence type="ECO:0008006" key="5">
    <source>
        <dbReference type="Google" id="ProtNLM"/>
    </source>
</evidence>
<dbReference type="InterPro" id="IPR053922">
    <property type="entry name" value="MKRN2OS-like_N"/>
</dbReference>
<sequence>MLATTTTTTPSRTSKATITSDPGILCFHHCNVKVFCFVLPHTCPHCNEQLNADAHTVPDTSGVGSSSSMITAMLLPFRLPYPFVRATQHPCAIVLRPSSGDFLNDYSNATDLHIAVTTSAGDIVEFDRDGLQRHRRDDNPRDWWQSLLVGDVPEPWHYYWDEVLEQICAQSARWSIERYEESSHNCYTFVLAFLQSLNYAQLSEAARTKTSFCEKFIVPRTTTAGKYISLYRRLRLAGVHVHRQQPKQRSFKTDVSDGKDLKLASTKANNTNFVCGNIGARSHLRQTLGTIEE</sequence>
<dbReference type="InterPro" id="IPR053921">
    <property type="entry name" value="MKRN2OS-like_C"/>
</dbReference>
<feature type="domain" description="MKRN2 opposite strand protein-like C-terminal" evidence="1">
    <location>
        <begin position="76"/>
        <end position="234"/>
    </location>
</feature>
<dbReference type="InParanoid" id="B4LQN5"/>
<dbReference type="PhylomeDB" id="B4LQN5"/>
<evidence type="ECO:0000313" key="3">
    <source>
        <dbReference type="EMBL" id="EDW64492.1"/>
    </source>
</evidence>
<dbReference type="OMA" id="PNMYGMM"/>
<gene>
    <name evidence="3" type="primary">Dvir\GJ22259</name>
    <name evidence="3" type="ORF">Dvir_GJ22259</name>
</gene>
<dbReference type="eggNOG" id="ENOG502R8ZC">
    <property type="taxonomic scope" value="Eukaryota"/>
</dbReference>
<protein>
    <recommendedName>
        <fullName evidence="5">MKRN2 opposite strand protein</fullName>
    </recommendedName>
</protein>
<dbReference type="PANTHER" id="PTHR33963:SF2">
    <property type="entry name" value="MKRN2 OPPOSITE STRAND PROTEIN"/>
    <property type="match status" value="1"/>
</dbReference>
<dbReference type="FunCoup" id="B4LQN5">
    <property type="interactions" value="102"/>
</dbReference>
<evidence type="ECO:0000313" key="4">
    <source>
        <dbReference type="Proteomes" id="UP000008792"/>
    </source>
</evidence>
<organism evidence="3 4">
    <name type="scientific">Drosophila virilis</name>
    <name type="common">Fruit fly</name>
    <dbReference type="NCBI Taxonomy" id="7244"/>
    <lineage>
        <taxon>Eukaryota</taxon>
        <taxon>Metazoa</taxon>
        <taxon>Ecdysozoa</taxon>
        <taxon>Arthropoda</taxon>
        <taxon>Hexapoda</taxon>
        <taxon>Insecta</taxon>
        <taxon>Pterygota</taxon>
        <taxon>Neoptera</taxon>
        <taxon>Endopterygota</taxon>
        <taxon>Diptera</taxon>
        <taxon>Brachycera</taxon>
        <taxon>Muscomorpha</taxon>
        <taxon>Ephydroidea</taxon>
        <taxon>Drosophilidae</taxon>
        <taxon>Drosophila</taxon>
    </lineage>
</organism>
<keyword evidence="4" id="KW-1185">Reference proteome</keyword>
<dbReference type="HOGENOM" id="CLU_084023_0_0_1"/>
<dbReference type="AlphaFoldDB" id="B4LQN5"/>
<evidence type="ECO:0000259" key="2">
    <source>
        <dbReference type="Pfam" id="PF22795"/>
    </source>
</evidence>
<dbReference type="Proteomes" id="UP000008792">
    <property type="component" value="Unassembled WGS sequence"/>
</dbReference>
<proteinExistence type="predicted"/>
<reference evidence="3 4" key="1">
    <citation type="journal article" date="2007" name="Nature">
        <title>Evolution of genes and genomes on the Drosophila phylogeny.</title>
        <authorList>
            <consortium name="Drosophila 12 Genomes Consortium"/>
            <person name="Clark A.G."/>
            <person name="Eisen M.B."/>
            <person name="Smith D.R."/>
            <person name="Bergman C.M."/>
            <person name="Oliver B."/>
            <person name="Markow T.A."/>
            <person name="Kaufman T.C."/>
            <person name="Kellis M."/>
            <person name="Gelbart W."/>
            <person name="Iyer V.N."/>
            <person name="Pollard D.A."/>
            <person name="Sackton T.B."/>
            <person name="Larracuente A.M."/>
            <person name="Singh N.D."/>
            <person name="Abad J.P."/>
            <person name="Abt D.N."/>
            <person name="Adryan B."/>
            <person name="Aguade M."/>
            <person name="Akashi H."/>
            <person name="Anderson W.W."/>
            <person name="Aquadro C.F."/>
            <person name="Ardell D.H."/>
            <person name="Arguello R."/>
            <person name="Artieri C.G."/>
            <person name="Barbash D.A."/>
            <person name="Barker D."/>
            <person name="Barsanti P."/>
            <person name="Batterham P."/>
            <person name="Batzoglou S."/>
            <person name="Begun D."/>
            <person name="Bhutkar A."/>
            <person name="Blanco E."/>
            <person name="Bosak S.A."/>
            <person name="Bradley R.K."/>
            <person name="Brand A.D."/>
            <person name="Brent M.R."/>
            <person name="Brooks A.N."/>
            <person name="Brown R.H."/>
            <person name="Butlin R.K."/>
            <person name="Caggese C."/>
            <person name="Calvi B.R."/>
            <person name="Bernardo de Carvalho A."/>
            <person name="Caspi A."/>
            <person name="Castrezana S."/>
            <person name="Celniker S.E."/>
            <person name="Chang J.L."/>
            <person name="Chapple C."/>
            <person name="Chatterji S."/>
            <person name="Chinwalla A."/>
            <person name="Civetta A."/>
            <person name="Clifton S.W."/>
            <person name="Comeron J.M."/>
            <person name="Costello J.C."/>
            <person name="Coyne J.A."/>
            <person name="Daub J."/>
            <person name="David R.G."/>
            <person name="Delcher A.L."/>
            <person name="Delehaunty K."/>
            <person name="Do C.B."/>
            <person name="Ebling H."/>
            <person name="Edwards K."/>
            <person name="Eickbush T."/>
            <person name="Evans J.D."/>
            <person name="Filipski A."/>
            <person name="Findeiss S."/>
            <person name="Freyhult E."/>
            <person name="Fulton L."/>
            <person name="Fulton R."/>
            <person name="Garcia A.C."/>
            <person name="Gardiner A."/>
            <person name="Garfield D.A."/>
            <person name="Garvin B.E."/>
            <person name="Gibson G."/>
            <person name="Gilbert D."/>
            <person name="Gnerre S."/>
            <person name="Godfrey J."/>
            <person name="Good R."/>
            <person name="Gotea V."/>
            <person name="Gravely B."/>
            <person name="Greenberg A.J."/>
            <person name="Griffiths-Jones S."/>
            <person name="Gross S."/>
            <person name="Guigo R."/>
            <person name="Gustafson E.A."/>
            <person name="Haerty W."/>
            <person name="Hahn M.W."/>
            <person name="Halligan D.L."/>
            <person name="Halpern A.L."/>
            <person name="Halter G.M."/>
            <person name="Han M.V."/>
            <person name="Heger A."/>
            <person name="Hillier L."/>
            <person name="Hinrichs A.S."/>
            <person name="Holmes I."/>
            <person name="Hoskins R.A."/>
            <person name="Hubisz M.J."/>
            <person name="Hultmark D."/>
            <person name="Huntley M.A."/>
            <person name="Jaffe D.B."/>
            <person name="Jagadeeshan S."/>
            <person name="Jeck W.R."/>
            <person name="Johnson J."/>
            <person name="Jones C.D."/>
            <person name="Jordan W.C."/>
            <person name="Karpen G.H."/>
            <person name="Kataoka E."/>
            <person name="Keightley P.D."/>
            <person name="Kheradpour P."/>
            <person name="Kirkness E.F."/>
            <person name="Koerich L.B."/>
            <person name="Kristiansen K."/>
            <person name="Kudrna D."/>
            <person name="Kulathinal R.J."/>
            <person name="Kumar S."/>
            <person name="Kwok R."/>
            <person name="Lander E."/>
            <person name="Langley C.H."/>
            <person name="Lapoint R."/>
            <person name="Lazzaro B.P."/>
            <person name="Lee S.J."/>
            <person name="Levesque L."/>
            <person name="Li R."/>
            <person name="Lin C.F."/>
            <person name="Lin M.F."/>
            <person name="Lindblad-Toh K."/>
            <person name="Llopart A."/>
            <person name="Long M."/>
            <person name="Low L."/>
            <person name="Lozovsky E."/>
            <person name="Lu J."/>
            <person name="Luo M."/>
            <person name="Machado C.A."/>
            <person name="Makalowski W."/>
            <person name="Marzo M."/>
            <person name="Matsuda M."/>
            <person name="Matzkin L."/>
            <person name="McAllister B."/>
            <person name="McBride C.S."/>
            <person name="McKernan B."/>
            <person name="McKernan K."/>
            <person name="Mendez-Lago M."/>
            <person name="Minx P."/>
            <person name="Mollenhauer M.U."/>
            <person name="Montooth K."/>
            <person name="Mount S.M."/>
            <person name="Mu X."/>
            <person name="Myers E."/>
            <person name="Negre B."/>
            <person name="Newfeld S."/>
            <person name="Nielsen R."/>
            <person name="Noor M.A."/>
            <person name="O'Grady P."/>
            <person name="Pachter L."/>
            <person name="Papaceit M."/>
            <person name="Parisi M.J."/>
            <person name="Parisi M."/>
            <person name="Parts L."/>
            <person name="Pedersen J.S."/>
            <person name="Pesole G."/>
            <person name="Phillippy A.M."/>
            <person name="Ponting C.P."/>
            <person name="Pop M."/>
            <person name="Porcelli D."/>
            <person name="Powell J.R."/>
            <person name="Prohaska S."/>
            <person name="Pruitt K."/>
            <person name="Puig M."/>
            <person name="Quesneville H."/>
            <person name="Ram K.R."/>
            <person name="Rand D."/>
            <person name="Rasmussen M.D."/>
            <person name="Reed L.K."/>
            <person name="Reenan R."/>
            <person name="Reily A."/>
            <person name="Remington K.A."/>
            <person name="Rieger T.T."/>
            <person name="Ritchie M.G."/>
            <person name="Robin C."/>
            <person name="Rogers Y.H."/>
            <person name="Rohde C."/>
            <person name="Rozas J."/>
            <person name="Rubenfield M.J."/>
            <person name="Ruiz A."/>
            <person name="Russo S."/>
            <person name="Salzberg S.L."/>
            <person name="Sanchez-Gracia A."/>
            <person name="Saranga D.J."/>
            <person name="Sato H."/>
            <person name="Schaeffer S.W."/>
            <person name="Schatz M.C."/>
            <person name="Schlenke T."/>
            <person name="Schwartz R."/>
            <person name="Segarra C."/>
            <person name="Singh R.S."/>
            <person name="Sirot L."/>
            <person name="Sirota M."/>
            <person name="Sisneros N.B."/>
            <person name="Smith C.D."/>
            <person name="Smith T.F."/>
            <person name="Spieth J."/>
            <person name="Stage D.E."/>
            <person name="Stark A."/>
            <person name="Stephan W."/>
            <person name="Strausberg R.L."/>
            <person name="Strempel S."/>
            <person name="Sturgill D."/>
            <person name="Sutton G."/>
            <person name="Sutton G.G."/>
            <person name="Tao W."/>
            <person name="Teichmann S."/>
            <person name="Tobari Y.N."/>
            <person name="Tomimura Y."/>
            <person name="Tsolas J.M."/>
            <person name="Valente V.L."/>
            <person name="Venter E."/>
            <person name="Venter J.C."/>
            <person name="Vicario S."/>
            <person name="Vieira F.G."/>
            <person name="Vilella A.J."/>
            <person name="Villasante A."/>
            <person name="Walenz B."/>
            <person name="Wang J."/>
            <person name="Wasserman M."/>
            <person name="Watts T."/>
            <person name="Wilson D."/>
            <person name="Wilson R.K."/>
            <person name="Wing R.A."/>
            <person name="Wolfner M.F."/>
            <person name="Wong A."/>
            <person name="Wong G.K."/>
            <person name="Wu C.I."/>
            <person name="Wu G."/>
            <person name="Yamamoto D."/>
            <person name="Yang H.P."/>
            <person name="Yang S.P."/>
            <person name="Yorke J.A."/>
            <person name="Yoshida K."/>
            <person name="Zdobnov E."/>
            <person name="Zhang P."/>
            <person name="Zhang Y."/>
            <person name="Zimin A.V."/>
            <person name="Baldwin J."/>
            <person name="Abdouelleil A."/>
            <person name="Abdulkadir J."/>
            <person name="Abebe A."/>
            <person name="Abera B."/>
            <person name="Abreu J."/>
            <person name="Acer S.C."/>
            <person name="Aftuck L."/>
            <person name="Alexander A."/>
            <person name="An P."/>
            <person name="Anderson E."/>
            <person name="Anderson S."/>
            <person name="Arachi H."/>
            <person name="Azer M."/>
            <person name="Bachantsang P."/>
            <person name="Barry A."/>
            <person name="Bayul T."/>
            <person name="Berlin A."/>
            <person name="Bessette D."/>
            <person name="Bloom T."/>
            <person name="Blye J."/>
            <person name="Boguslavskiy L."/>
            <person name="Bonnet C."/>
            <person name="Boukhgalter B."/>
            <person name="Bourzgui I."/>
            <person name="Brown A."/>
            <person name="Cahill P."/>
            <person name="Channer S."/>
            <person name="Cheshatsang Y."/>
            <person name="Chuda L."/>
            <person name="Citroen M."/>
            <person name="Collymore A."/>
            <person name="Cooke P."/>
            <person name="Costello M."/>
            <person name="D'Aco K."/>
            <person name="Daza R."/>
            <person name="De Haan G."/>
            <person name="DeGray S."/>
            <person name="DeMaso C."/>
            <person name="Dhargay N."/>
            <person name="Dooley K."/>
            <person name="Dooley E."/>
            <person name="Doricent M."/>
            <person name="Dorje P."/>
            <person name="Dorjee K."/>
            <person name="Dupes A."/>
            <person name="Elong R."/>
            <person name="Falk J."/>
            <person name="Farina A."/>
            <person name="Faro S."/>
            <person name="Ferguson D."/>
            <person name="Fisher S."/>
            <person name="Foley C.D."/>
            <person name="Franke A."/>
            <person name="Friedrich D."/>
            <person name="Gadbois L."/>
            <person name="Gearin G."/>
            <person name="Gearin C.R."/>
            <person name="Giannoukos G."/>
            <person name="Goode T."/>
            <person name="Graham J."/>
            <person name="Grandbois E."/>
            <person name="Grewal S."/>
            <person name="Gyaltsen K."/>
            <person name="Hafez N."/>
            <person name="Hagos B."/>
            <person name="Hall J."/>
            <person name="Henson C."/>
            <person name="Hollinger A."/>
            <person name="Honan T."/>
            <person name="Huard M.D."/>
            <person name="Hughes L."/>
            <person name="Hurhula B."/>
            <person name="Husby M.E."/>
            <person name="Kamat A."/>
            <person name="Kanga B."/>
            <person name="Kashin S."/>
            <person name="Khazanovich D."/>
            <person name="Kisner P."/>
            <person name="Lance K."/>
            <person name="Lara M."/>
            <person name="Lee W."/>
            <person name="Lennon N."/>
            <person name="Letendre F."/>
            <person name="LeVine R."/>
            <person name="Lipovsky A."/>
            <person name="Liu X."/>
            <person name="Liu J."/>
            <person name="Liu S."/>
            <person name="Lokyitsang T."/>
            <person name="Lokyitsang Y."/>
            <person name="Lubonja R."/>
            <person name="Lui A."/>
            <person name="MacDonald P."/>
            <person name="Magnisalis V."/>
            <person name="Maru K."/>
            <person name="Matthews C."/>
            <person name="McCusker W."/>
            <person name="McDonough S."/>
            <person name="Mehta T."/>
            <person name="Meldrim J."/>
            <person name="Meneus L."/>
            <person name="Mihai O."/>
            <person name="Mihalev A."/>
            <person name="Mihova T."/>
            <person name="Mittelman R."/>
            <person name="Mlenga V."/>
            <person name="Montmayeur A."/>
            <person name="Mulrain L."/>
            <person name="Navidi A."/>
            <person name="Naylor J."/>
            <person name="Negash T."/>
            <person name="Nguyen T."/>
            <person name="Nguyen N."/>
            <person name="Nicol R."/>
            <person name="Norbu C."/>
            <person name="Norbu N."/>
            <person name="Novod N."/>
            <person name="O'Neill B."/>
            <person name="Osman S."/>
            <person name="Markiewicz E."/>
            <person name="Oyono O.L."/>
            <person name="Patti C."/>
            <person name="Phunkhang P."/>
            <person name="Pierre F."/>
            <person name="Priest M."/>
            <person name="Raghuraman S."/>
            <person name="Rege F."/>
            <person name="Reyes R."/>
            <person name="Rise C."/>
            <person name="Rogov P."/>
            <person name="Ross K."/>
            <person name="Ryan E."/>
            <person name="Settipalli S."/>
            <person name="Shea T."/>
            <person name="Sherpa N."/>
            <person name="Shi L."/>
            <person name="Shih D."/>
            <person name="Sparrow T."/>
            <person name="Spaulding J."/>
            <person name="Stalker J."/>
            <person name="Stange-Thomann N."/>
            <person name="Stavropoulos S."/>
            <person name="Stone C."/>
            <person name="Strader C."/>
            <person name="Tesfaye S."/>
            <person name="Thomson T."/>
            <person name="Thoulutsang Y."/>
            <person name="Thoulutsang D."/>
            <person name="Topham K."/>
            <person name="Topping I."/>
            <person name="Tsamla T."/>
            <person name="Vassiliev H."/>
            <person name="Vo A."/>
            <person name="Wangchuk T."/>
            <person name="Wangdi T."/>
            <person name="Weiand M."/>
            <person name="Wilkinson J."/>
            <person name="Wilson A."/>
            <person name="Yadav S."/>
            <person name="Young G."/>
            <person name="Yu Q."/>
            <person name="Zembek L."/>
            <person name="Zhong D."/>
            <person name="Zimmer A."/>
            <person name="Zwirko Z."/>
            <person name="Jaffe D.B."/>
            <person name="Alvarez P."/>
            <person name="Brockman W."/>
            <person name="Butler J."/>
            <person name="Chin C."/>
            <person name="Gnerre S."/>
            <person name="Grabherr M."/>
            <person name="Kleber M."/>
            <person name="Mauceli E."/>
            <person name="MacCallum I."/>
        </authorList>
    </citation>
    <scope>NUCLEOTIDE SEQUENCE [LARGE SCALE GENOMIC DNA]</scope>
    <source>
        <strain evidence="4">Tucson 15010-1051.87</strain>
    </source>
</reference>